<keyword evidence="2" id="KW-1185">Reference proteome</keyword>
<accession>A0AAV7VUT0</accession>
<dbReference type="EMBL" id="JANPWB010000002">
    <property type="protein sequence ID" value="KAJ1205033.1"/>
    <property type="molecule type" value="Genomic_DNA"/>
</dbReference>
<dbReference type="PANTHER" id="PTHR11505">
    <property type="entry name" value="L1 TRANSPOSABLE ELEMENT-RELATED"/>
    <property type="match status" value="1"/>
</dbReference>
<proteinExistence type="predicted"/>
<organism evidence="1 2">
    <name type="scientific">Pleurodeles waltl</name>
    <name type="common">Iberian ribbed newt</name>
    <dbReference type="NCBI Taxonomy" id="8319"/>
    <lineage>
        <taxon>Eukaryota</taxon>
        <taxon>Metazoa</taxon>
        <taxon>Chordata</taxon>
        <taxon>Craniata</taxon>
        <taxon>Vertebrata</taxon>
        <taxon>Euteleostomi</taxon>
        <taxon>Amphibia</taxon>
        <taxon>Batrachia</taxon>
        <taxon>Caudata</taxon>
        <taxon>Salamandroidea</taxon>
        <taxon>Salamandridae</taxon>
        <taxon>Pleurodelinae</taxon>
        <taxon>Pleurodeles</taxon>
    </lineage>
</organism>
<evidence type="ECO:0000313" key="2">
    <source>
        <dbReference type="Proteomes" id="UP001066276"/>
    </source>
</evidence>
<sequence length="265" mass="30278">MDSTISTLATETKFIRSDIESFQSRVTGLEQCVTAVEEHLNTVPDQDQEQLFLCSKLIDLEDRRRRDNVHFFGFPERIEGPNIQAFLQKILPAITGLTFDPPLEFQREHHLGSKRAERASRTRPIIACLLCHTQVRQLLTEARFHGPFCHEDYESHITADVSKETNERRKAFLSLQPRLCQLEVKYGLFEPARMWITKNGQSKGFYDPEDLCLFLDGLTTTAMDITPSIPPSELCDDSQGTLSSYTPLDGLNIGMTRPEAESWRD</sequence>
<evidence type="ECO:0000313" key="1">
    <source>
        <dbReference type="EMBL" id="KAJ1205033.1"/>
    </source>
</evidence>
<protein>
    <submittedName>
        <fullName evidence="1">Uncharacterized protein</fullName>
    </submittedName>
</protein>
<dbReference type="Gene3D" id="3.30.70.1820">
    <property type="entry name" value="L1 transposable element, RRM domain"/>
    <property type="match status" value="1"/>
</dbReference>
<comment type="caution">
    <text evidence="1">The sequence shown here is derived from an EMBL/GenBank/DDBJ whole genome shotgun (WGS) entry which is preliminary data.</text>
</comment>
<dbReference type="Proteomes" id="UP001066276">
    <property type="component" value="Chromosome 1_2"/>
</dbReference>
<dbReference type="AlphaFoldDB" id="A0AAV7VUT0"/>
<name>A0AAV7VUT0_PLEWA</name>
<gene>
    <name evidence="1" type="ORF">NDU88_000468</name>
</gene>
<dbReference type="InterPro" id="IPR004244">
    <property type="entry name" value="Transposase_22"/>
</dbReference>
<reference evidence="1" key="1">
    <citation type="journal article" date="2022" name="bioRxiv">
        <title>Sequencing and chromosome-scale assembly of the giantPleurodeles waltlgenome.</title>
        <authorList>
            <person name="Brown T."/>
            <person name="Elewa A."/>
            <person name="Iarovenko S."/>
            <person name="Subramanian E."/>
            <person name="Araus A.J."/>
            <person name="Petzold A."/>
            <person name="Susuki M."/>
            <person name="Suzuki K.-i.T."/>
            <person name="Hayashi T."/>
            <person name="Toyoda A."/>
            <person name="Oliveira C."/>
            <person name="Osipova E."/>
            <person name="Leigh N.D."/>
            <person name="Simon A."/>
            <person name="Yun M.H."/>
        </authorList>
    </citation>
    <scope>NUCLEOTIDE SEQUENCE</scope>
    <source>
        <strain evidence="1">20211129_DDA</strain>
        <tissue evidence="1">Liver</tissue>
    </source>
</reference>